<reference evidence="1 2" key="1">
    <citation type="submission" date="2023-02" db="EMBL/GenBank/DDBJ databases">
        <title>LHISI_Scaffold_Assembly.</title>
        <authorList>
            <person name="Stuart O.P."/>
            <person name="Cleave R."/>
            <person name="Magrath M.J.L."/>
            <person name="Mikheyev A.S."/>
        </authorList>
    </citation>
    <scope>NUCLEOTIDE SEQUENCE [LARGE SCALE GENOMIC DNA]</scope>
    <source>
        <strain evidence="1">Daus_M_001</strain>
        <tissue evidence="1">Leg muscle</tissue>
    </source>
</reference>
<name>A0ABQ9GDP1_9NEOP</name>
<accession>A0ABQ9GDP1</accession>
<sequence length="434" mass="47726">MKKHSGWKRGRCVLLRTQSPRTNVSGIIPYSRLSGRRFSPTSDWERVMPTPQTGSAKLRPVVGNNCYCAALRSLSPPSLILVSSLFNPPPPVFGAACLFRGRSFANFRETPVPAERSLTSRIAPRTRGESPGNTEPRWLGGLAARALASHRGKPGSIPVAPGFSHAGNRAGRCRWSAGFLEDLPFPAALAFRHYPDQLSSPSSRQRGQPTQHKFLYANNIGMKKERGQRDVEKTAILVGAAVDERFTPDFRKWITVLDDAAGLRVFPGGSPVPRAPLHSGAAPYSPHFALIGSQDLNNRLNLFTDSLATILARGWRGKGRQFRPSLHCYDSPDGLSYKQFEGYVDSRATSCGYNSSHPVWHALYECLQDIHGDSSPFLLQPFHELSNGFWPRLTSLHPAIQFVPKMFYRVEVGALDGPVQSANIVVGVPLHSSP</sequence>
<organism evidence="1 2">
    <name type="scientific">Dryococelus australis</name>
    <dbReference type="NCBI Taxonomy" id="614101"/>
    <lineage>
        <taxon>Eukaryota</taxon>
        <taxon>Metazoa</taxon>
        <taxon>Ecdysozoa</taxon>
        <taxon>Arthropoda</taxon>
        <taxon>Hexapoda</taxon>
        <taxon>Insecta</taxon>
        <taxon>Pterygota</taxon>
        <taxon>Neoptera</taxon>
        <taxon>Polyneoptera</taxon>
        <taxon>Phasmatodea</taxon>
        <taxon>Verophasmatodea</taxon>
        <taxon>Anareolatae</taxon>
        <taxon>Phasmatidae</taxon>
        <taxon>Eurycanthinae</taxon>
        <taxon>Dryococelus</taxon>
    </lineage>
</organism>
<dbReference type="EMBL" id="JARBHB010000013">
    <property type="protein sequence ID" value="KAJ8870520.1"/>
    <property type="molecule type" value="Genomic_DNA"/>
</dbReference>
<keyword evidence="2" id="KW-1185">Reference proteome</keyword>
<evidence type="ECO:0000313" key="1">
    <source>
        <dbReference type="EMBL" id="KAJ8870520.1"/>
    </source>
</evidence>
<gene>
    <name evidence="1" type="ORF">PR048_029543</name>
</gene>
<proteinExistence type="predicted"/>
<dbReference type="Proteomes" id="UP001159363">
    <property type="component" value="Chromosome 12"/>
</dbReference>
<comment type="caution">
    <text evidence="1">The sequence shown here is derived from an EMBL/GenBank/DDBJ whole genome shotgun (WGS) entry which is preliminary data.</text>
</comment>
<evidence type="ECO:0000313" key="2">
    <source>
        <dbReference type="Proteomes" id="UP001159363"/>
    </source>
</evidence>
<protein>
    <submittedName>
        <fullName evidence="1">Uncharacterized protein</fullName>
    </submittedName>
</protein>